<reference evidence="2 3" key="1">
    <citation type="submission" date="2019-05" db="EMBL/GenBank/DDBJ databases">
        <title>Another draft genome of Portunus trituberculatus and its Hox gene families provides insights of decapod evolution.</title>
        <authorList>
            <person name="Jeong J.-H."/>
            <person name="Song I."/>
            <person name="Kim S."/>
            <person name="Choi T."/>
            <person name="Kim D."/>
            <person name="Ryu S."/>
            <person name="Kim W."/>
        </authorList>
    </citation>
    <scope>NUCLEOTIDE SEQUENCE [LARGE SCALE GENOMIC DNA]</scope>
    <source>
        <tissue evidence="2">Muscle</tissue>
    </source>
</reference>
<feature type="compositionally biased region" description="Pro residues" evidence="1">
    <location>
        <begin position="62"/>
        <end position="77"/>
    </location>
</feature>
<comment type="caution">
    <text evidence="2">The sequence shown here is derived from an EMBL/GenBank/DDBJ whole genome shotgun (WGS) entry which is preliminary data.</text>
</comment>
<dbReference type="AlphaFoldDB" id="A0A5B7IKN6"/>
<dbReference type="EMBL" id="VSRR010055639">
    <property type="protein sequence ID" value="MPC81004.1"/>
    <property type="molecule type" value="Genomic_DNA"/>
</dbReference>
<feature type="compositionally biased region" description="Pro residues" evidence="1">
    <location>
        <begin position="9"/>
        <end position="19"/>
    </location>
</feature>
<feature type="region of interest" description="Disordered" evidence="1">
    <location>
        <begin position="55"/>
        <end position="87"/>
    </location>
</feature>
<dbReference type="Proteomes" id="UP000324222">
    <property type="component" value="Unassembled WGS sequence"/>
</dbReference>
<evidence type="ECO:0000313" key="3">
    <source>
        <dbReference type="Proteomes" id="UP000324222"/>
    </source>
</evidence>
<keyword evidence="3" id="KW-1185">Reference proteome</keyword>
<proteinExistence type="predicted"/>
<protein>
    <submittedName>
        <fullName evidence="2">Uncharacterized protein</fullName>
    </submittedName>
</protein>
<sequence>MHSTLHSSTPPPPSPPFPNTPLHQIHFTASLRQPLPCHLHCPIITTPHFTGSWKGEVLRQQPTPPCHYPSFTMPPPTQRSASLPPRH</sequence>
<accession>A0A5B7IKN6</accession>
<evidence type="ECO:0000256" key="1">
    <source>
        <dbReference type="SAM" id="MobiDB-lite"/>
    </source>
</evidence>
<feature type="region of interest" description="Disordered" evidence="1">
    <location>
        <begin position="1"/>
        <end position="22"/>
    </location>
</feature>
<organism evidence="2 3">
    <name type="scientific">Portunus trituberculatus</name>
    <name type="common">Swimming crab</name>
    <name type="synonym">Neptunus trituberculatus</name>
    <dbReference type="NCBI Taxonomy" id="210409"/>
    <lineage>
        <taxon>Eukaryota</taxon>
        <taxon>Metazoa</taxon>
        <taxon>Ecdysozoa</taxon>
        <taxon>Arthropoda</taxon>
        <taxon>Crustacea</taxon>
        <taxon>Multicrustacea</taxon>
        <taxon>Malacostraca</taxon>
        <taxon>Eumalacostraca</taxon>
        <taxon>Eucarida</taxon>
        <taxon>Decapoda</taxon>
        <taxon>Pleocyemata</taxon>
        <taxon>Brachyura</taxon>
        <taxon>Eubrachyura</taxon>
        <taxon>Portunoidea</taxon>
        <taxon>Portunidae</taxon>
        <taxon>Portuninae</taxon>
        <taxon>Portunus</taxon>
    </lineage>
</organism>
<evidence type="ECO:0000313" key="2">
    <source>
        <dbReference type="EMBL" id="MPC81004.1"/>
    </source>
</evidence>
<gene>
    <name evidence="2" type="ORF">E2C01_075604</name>
</gene>
<name>A0A5B7IKN6_PORTR</name>